<proteinExistence type="predicted"/>
<dbReference type="PANTHER" id="PTHR32071:SF113">
    <property type="entry name" value="ALGINATE BIOSYNTHESIS TRANSCRIPTIONAL REGULATORY PROTEIN ALGB"/>
    <property type="match status" value="1"/>
</dbReference>
<dbReference type="PROSITE" id="PS00676">
    <property type="entry name" value="SIGMA54_INTERACT_2"/>
    <property type="match status" value="1"/>
</dbReference>
<keyword evidence="1" id="KW-0547">Nucleotide-binding</keyword>
<dbReference type="InterPro" id="IPR058031">
    <property type="entry name" value="AAA_lid_NorR"/>
</dbReference>
<accession>A0ABM8AZ39</accession>
<dbReference type="SMART" id="SM00382">
    <property type="entry name" value="AAA"/>
    <property type="match status" value="1"/>
</dbReference>
<protein>
    <submittedName>
        <fullName evidence="9">Fis family transcriptional regulator</fullName>
    </submittedName>
</protein>
<dbReference type="Pfam" id="PF00072">
    <property type="entry name" value="Response_reg"/>
    <property type="match status" value="1"/>
</dbReference>
<dbReference type="Pfam" id="PF25601">
    <property type="entry name" value="AAA_lid_14"/>
    <property type="match status" value="1"/>
</dbReference>
<feature type="domain" description="Sigma-54 factor interaction" evidence="7">
    <location>
        <begin position="137"/>
        <end position="366"/>
    </location>
</feature>
<dbReference type="SUPFAM" id="SSF52540">
    <property type="entry name" value="P-loop containing nucleoside triphosphate hydrolases"/>
    <property type="match status" value="1"/>
</dbReference>
<dbReference type="InterPro" id="IPR025944">
    <property type="entry name" value="Sigma_54_int_dom_CS"/>
</dbReference>
<dbReference type="Gene3D" id="3.40.50.2300">
    <property type="match status" value="1"/>
</dbReference>
<dbReference type="CDD" id="cd00156">
    <property type="entry name" value="REC"/>
    <property type="match status" value="1"/>
</dbReference>
<dbReference type="InterPro" id="IPR027417">
    <property type="entry name" value="P-loop_NTPase"/>
</dbReference>
<dbReference type="Proteomes" id="UP001317742">
    <property type="component" value="Chromosome"/>
</dbReference>
<feature type="domain" description="Response regulatory" evidence="8">
    <location>
        <begin position="3"/>
        <end position="117"/>
    </location>
</feature>
<keyword evidence="6" id="KW-0597">Phosphoprotein</keyword>
<keyword evidence="3" id="KW-0805">Transcription regulation</keyword>
<evidence type="ECO:0000256" key="1">
    <source>
        <dbReference type="ARBA" id="ARBA00022741"/>
    </source>
</evidence>
<dbReference type="RefSeq" id="WP_281762668.1">
    <property type="nucleotide sequence ID" value="NZ_AP026709.1"/>
</dbReference>
<name>A0ABM8AZ39_9BACT</name>
<dbReference type="SUPFAM" id="SSF52172">
    <property type="entry name" value="CheY-like"/>
    <property type="match status" value="1"/>
</dbReference>
<dbReference type="Gene3D" id="1.10.8.60">
    <property type="match status" value="1"/>
</dbReference>
<dbReference type="EMBL" id="AP026709">
    <property type="protein sequence ID" value="BDQ36786.1"/>
    <property type="molecule type" value="Genomic_DNA"/>
</dbReference>
<keyword evidence="5" id="KW-0804">Transcription</keyword>
<evidence type="ECO:0000256" key="2">
    <source>
        <dbReference type="ARBA" id="ARBA00022840"/>
    </source>
</evidence>
<keyword evidence="4" id="KW-0238">DNA-binding</keyword>
<evidence type="ECO:0000256" key="5">
    <source>
        <dbReference type="ARBA" id="ARBA00023163"/>
    </source>
</evidence>
<dbReference type="Gene3D" id="1.10.10.60">
    <property type="entry name" value="Homeodomain-like"/>
    <property type="match status" value="1"/>
</dbReference>
<keyword evidence="10" id="KW-1185">Reference proteome</keyword>
<dbReference type="PROSITE" id="PS50045">
    <property type="entry name" value="SIGMA54_INTERACT_4"/>
    <property type="match status" value="1"/>
</dbReference>
<sequence length="480" mass="53233">MARILIIDDDFEICETMESLITRLSHECASAHTMDEGMRLASKSEFDVIFLDVSLPDGNGLNILPDIMALPNPPEVIILTGKGDPDGAELAIKGGAWDYLLKPSSIREISLTLGRALKYHEKKGGANSIGSLDLTGVVGESPSIKASFNLLSQAARSDSNALITGQTGTGKELFAATIHENSKRKSGNFVVVDCAGLTESLLESTLYGHRKGAFTGAQKDRIGLIKLADNGTLFLDEVGEMPLSMQKAFLRVLQERTFRPVGDTREQTSNFRLVAATNRNLDDMVDKGEFRSDLLYRLKTMHIHLPPLMNRPEDIRALSIFRVQQLCKQYGMESKTLGSDFHPALASYNWPGNVRELFNTLERAVVASGDEKTLYAMHLPRELRIKMAKAQIERMTGTEVVSDKTDTTVAEPVRKIGQDIFEDIFDQELPTLRDFKGMAEKIYLGELIRQCDGDLAKILITSKLSRSHFYSLLKKYGLSL</sequence>
<evidence type="ECO:0000256" key="6">
    <source>
        <dbReference type="PROSITE-ProRule" id="PRU00169"/>
    </source>
</evidence>
<dbReference type="SMART" id="SM00448">
    <property type="entry name" value="REC"/>
    <property type="match status" value="1"/>
</dbReference>
<dbReference type="InterPro" id="IPR003593">
    <property type="entry name" value="AAA+_ATPase"/>
</dbReference>
<evidence type="ECO:0000256" key="4">
    <source>
        <dbReference type="ARBA" id="ARBA00023125"/>
    </source>
</evidence>
<evidence type="ECO:0000256" key="3">
    <source>
        <dbReference type="ARBA" id="ARBA00023015"/>
    </source>
</evidence>
<evidence type="ECO:0000313" key="10">
    <source>
        <dbReference type="Proteomes" id="UP001317742"/>
    </source>
</evidence>
<dbReference type="InterPro" id="IPR011006">
    <property type="entry name" value="CheY-like_superfamily"/>
</dbReference>
<dbReference type="Pfam" id="PF00158">
    <property type="entry name" value="Sigma54_activat"/>
    <property type="match status" value="1"/>
</dbReference>
<dbReference type="PROSITE" id="PS00688">
    <property type="entry name" value="SIGMA54_INTERACT_3"/>
    <property type="match status" value="1"/>
</dbReference>
<keyword evidence="2" id="KW-0067">ATP-binding</keyword>
<evidence type="ECO:0000259" key="7">
    <source>
        <dbReference type="PROSITE" id="PS50045"/>
    </source>
</evidence>
<dbReference type="PROSITE" id="PS50110">
    <property type="entry name" value="RESPONSE_REGULATORY"/>
    <property type="match status" value="1"/>
</dbReference>
<reference evidence="9 10" key="1">
    <citation type="submission" date="2022-08" db="EMBL/GenBank/DDBJ databases">
        <title>Genome Sequence of the sulphate-reducing bacterium, Pseudodesulfovibrio sp. SYK.</title>
        <authorList>
            <person name="Kondo R."/>
            <person name="Kataoka T."/>
        </authorList>
    </citation>
    <scope>NUCLEOTIDE SEQUENCE [LARGE SCALE GENOMIC DNA]</scope>
    <source>
        <strain evidence="9 10">SYK</strain>
    </source>
</reference>
<gene>
    <name evidence="9" type="ORF">SYK_11460</name>
</gene>
<evidence type="ECO:0000259" key="8">
    <source>
        <dbReference type="PROSITE" id="PS50110"/>
    </source>
</evidence>
<feature type="modified residue" description="4-aspartylphosphate" evidence="6">
    <location>
        <position position="52"/>
    </location>
</feature>
<evidence type="ECO:0000313" key="9">
    <source>
        <dbReference type="EMBL" id="BDQ36786.1"/>
    </source>
</evidence>
<dbReference type="InterPro" id="IPR002078">
    <property type="entry name" value="Sigma_54_int"/>
</dbReference>
<dbReference type="Gene3D" id="3.40.50.300">
    <property type="entry name" value="P-loop containing nucleotide triphosphate hydrolases"/>
    <property type="match status" value="1"/>
</dbReference>
<dbReference type="InterPro" id="IPR001789">
    <property type="entry name" value="Sig_transdc_resp-reg_receiver"/>
</dbReference>
<organism evidence="9 10">
    <name type="scientific">Pseudodesulfovibrio nedwellii</name>
    <dbReference type="NCBI Taxonomy" id="2973072"/>
    <lineage>
        <taxon>Bacteria</taxon>
        <taxon>Pseudomonadati</taxon>
        <taxon>Thermodesulfobacteriota</taxon>
        <taxon>Desulfovibrionia</taxon>
        <taxon>Desulfovibrionales</taxon>
        <taxon>Desulfovibrionaceae</taxon>
    </lineage>
</organism>
<dbReference type="PANTHER" id="PTHR32071">
    <property type="entry name" value="TRANSCRIPTIONAL REGULATORY PROTEIN"/>
    <property type="match status" value="1"/>
</dbReference>
<dbReference type="CDD" id="cd00009">
    <property type="entry name" value="AAA"/>
    <property type="match status" value="1"/>
</dbReference>
<dbReference type="InterPro" id="IPR025943">
    <property type="entry name" value="Sigma_54_int_dom_ATP-bd_2"/>
</dbReference>